<name>A0A251VLT0_HELAN</name>
<dbReference type="EMBL" id="CM007890">
    <property type="protein sequence ID" value="OTG36548.1"/>
    <property type="molecule type" value="Genomic_DNA"/>
</dbReference>
<dbReference type="Proteomes" id="UP000215914">
    <property type="component" value="Chromosome 1"/>
</dbReference>
<protein>
    <submittedName>
        <fullName evidence="2">Uncharacterized protein</fullName>
    </submittedName>
</protein>
<organism evidence="2 3">
    <name type="scientific">Helianthus annuus</name>
    <name type="common">Common sunflower</name>
    <dbReference type="NCBI Taxonomy" id="4232"/>
    <lineage>
        <taxon>Eukaryota</taxon>
        <taxon>Viridiplantae</taxon>
        <taxon>Streptophyta</taxon>
        <taxon>Embryophyta</taxon>
        <taxon>Tracheophyta</taxon>
        <taxon>Spermatophyta</taxon>
        <taxon>Magnoliopsida</taxon>
        <taxon>eudicotyledons</taxon>
        <taxon>Gunneridae</taxon>
        <taxon>Pentapetalae</taxon>
        <taxon>asterids</taxon>
        <taxon>campanulids</taxon>
        <taxon>Asterales</taxon>
        <taxon>Asteraceae</taxon>
        <taxon>Asteroideae</taxon>
        <taxon>Heliantheae alliance</taxon>
        <taxon>Heliantheae</taxon>
        <taxon>Helianthus</taxon>
    </lineage>
</organism>
<evidence type="ECO:0000313" key="2">
    <source>
        <dbReference type="EMBL" id="OTG36548.1"/>
    </source>
</evidence>
<evidence type="ECO:0000313" key="3">
    <source>
        <dbReference type="Proteomes" id="UP000215914"/>
    </source>
</evidence>
<dbReference type="EMBL" id="MNCJ02000316">
    <property type="protein sequence ID" value="KAF5821341.1"/>
    <property type="molecule type" value="Genomic_DNA"/>
</dbReference>
<sequence>MVHLRSRLGVVRLMLPFGSGYLSVQFWLRFGVGSKTVRYGSNYLFDVFESINRVSSGSGLVSVPSNLVNISQHSQGWSTSGSVLGSGQIGQIRVTSVFHPPNLLRSSTFGIIGRLSNLVD</sequence>
<reference evidence="2" key="2">
    <citation type="submission" date="2017-02" db="EMBL/GenBank/DDBJ databases">
        <title>Sunflower complete genome.</title>
        <authorList>
            <person name="Langlade N."/>
            <person name="Munos S."/>
        </authorList>
    </citation>
    <scope>NUCLEOTIDE SEQUENCE [LARGE SCALE GENOMIC DNA]</scope>
    <source>
        <tissue evidence="2">Leaves</tissue>
    </source>
</reference>
<evidence type="ECO:0000313" key="1">
    <source>
        <dbReference type="EMBL" id="KAF5821341.1"/>
    </source>
</evidence>
<dbReference type="AlphaFoldDB" id="A0A251VLT0"/>
<dbReference type="Gramene" id="mRNA:HanXRQr2_Chr01g0012811">
    <property type="protein sequence ID" value="mRNA:HanXRQr2_Chr01g0012811"/>
    <property type="gene ID" value="HanXRQr2_Chr01g0012811"/>
</dbReference>
<proteinExistence type="predicted"/>
<reference evidence="1 3" key="1">
    <citation type="journal article" date="2017" name="Nature">
        <title>The sunflower genome provides insights into oil metabolism, flowering and Asterid evolution.</title>
        <authorList>
            <person name="Badouin H."/>
            <person name="Gouzy J."/>
            <person name="Grassa C.J."/>
            <person name="Murat F."/>
            <person name="Staton S.E."/>
            <person name="Cottret L."/>
            <person name="Lelandais-Briere C."/>
            <person name="Owens G.L."/>
            <person name="Carrere S."/>
            <person name="Mayjonade B."/>
            <person name="Legrand L."/>
            <person name="Gill N."/>
            <person name="Kane N.C."/>
            <person name="Bowers J.E."/>
            <person name="Hubner S."/>
            <person name="Bellec A."/>
            <person name="Berard A."/>
            <person name="Berges H."/>
            <person name="Blanchet N."/>
            <person name="Boniface M.C."/>
            <person name="Brunel D."/>
            <person name="Catrice O."/>
            <person name="Chaidir N."/>
            <person name="Claudel C."/>
            <person name="Donnadieu C."/>
            <person name="Faraut T."/>
            <person name="Fievet G."/>
            <person name="Helmstetter N."/>
            <person name="King M."/>
            <person name="Knapp S.J."/>
            <person name="Lai Z."/>
            <person name="Le Paslier M.C."/>
            <person name="Lippi Y."/>
            <person name="Lorenzon L."/>
            <person name="Mandel J.R."/>
            <person name="Marage G."/>
            <person name="Marchand G."/>
            <person name="Marquand E."/>
            <person name="Bret-Mestries E."/>
            <person name="Morien E."/>
            <person name="Nambeesan S."/>
            <person name="Nguyen T."/>
            <person name="Pegot-Espagnet P."/>
            <person name="Pouilly N."/>
            <person name="Raftis F."/>
            <person name="Sallet E."/>
            <person name="Schiex T."/>
            <person name="Thomas J."/>
            <person name="Vandecasteele C."/>
            <person name="Vares D."/>
            <person name="Vear F."/>
            <person name="Vautrin S."/>
            <person name="Crespi M."/>
            <person name="Mangin B."/>
            <person name="Burke J.M."/>
            <person name="Salse J."/>
            <person name="Munos S."/>
            <person name="Vincourt P."/>
            <person name="Rieseberg L.H."/>
            <person name="Langlade N.B."/>
        </authorList>
    </citation>
    <scope>NUCLEOTIDE SEQUENCE [LARGE SCALE GENOMIC DNA]</scope>
    <source>
        <strain evidence="3">cv. SF193</strain>
        <tissue evidence="1">Leaves</tissue>
    </source>
</reference>
<gene>
    <name evidence="2" type="ORF">HannXRQ_Chr01g0008801</name>
    <name evidence="1" type="ORF">HanXRQr2_Chr01g0012811</name>
</gene>
<reference evidence="1" key="3">
    <citation type="submission" date="2020-06" db="EMBL/GenBank/DDBJ databases">
        <title>Helianthus annuus Genome sequencing and assembly Release 2.</title>
        <authorList>
            <person name="Gouzy J."/>
            <person name="Langlade N."/>
            <person name="Munos S."/>
        </authorList>
    </citation>
    <scope>NUCLEOTIDE SEQUENCE</scope>
    <source>
        <tissue evidence="1">Leaves</tissue>
    </source>
</reference>
<keyword evidence="3" id="KW-1185">Reference proteome</keyword>
<dbReference type="InParanoid" id="A0A251VLT0"/>
<accession>A0A251VLT0</accession>